<name>A0A917K5T7_9PROT</name>
<dbReference type="EMBL" id="BMKW01000001">
    <property type="protein sequence ID" value="GGJ00145.1"/>
    <property type="molecule type" value="Genomic_DNA"/>
</dbReference>
<proteinExistence type="predicted"/>
<keyword evidence="1" id="KW-1133">Transmembrane helix</keyword>
<evidence type="ECO:0000313" key="2">
    <source>
        <dbReference type="EMBL" id="GGJ00145.1"/>
    </source>
</evidence>
<evidence type="ECO:0000256" key="1">
    <source>
        <dbReference type="SAM" id="Phobius"/>
    </source>
</evidence>
<feature type="transmembrane region" description="Helical" evidence="1">
    <location>
        <begin position="92"/>
        <end position="116"/>
    </location>
</feature>
<keyword evidence="3" id="KW-1185">Reference proteome</keyword>
<sequence length="161" mass="16086">MTVAPPPGAVLLAVSGLQGAADQAAVLSAIRGRDQAAHVDADWPRGLLIVQSDQPPDALRLAVQDAGFIAARLTHLPREVTARGVAAALMRIIGFGFAGVVTGTLLGTVGAMALIALDSTCAGSGNSGGCAMGIPLFAIGAGMIGGVLGVLLAVIRGLWRR</sequence>
<gene>
    <name evidence="2" type="ORF">GCM10011320_03690</name>
</gene>
<reference evidence="2" key="2">
    <citation type="submission" date="2020-09" db="EMBL/GenBank/DDBJ databases">
        <authorList>
            <person name="Sun Q."/>
            <person name="Zhou Y."/>
        </authorList>
    </citation>
    <scope>NUCLEOTIDE SEQUENCE</scope>
    <source>
        <strain evidence="2">CGMCC 1.3617</strain>
    </source>
</reference>
<organism evidence="2 3">
    <name type="scientific">Neoroseomonas lacus</name>
    <dbReference type="NCBI Taxonomy" id="287609"/>
    <lineage>
        <taxon>Bacteria</taxon>
        <taxon>Pseudomonadati</taxon>
        <taxon>Pseudomonadota</taxon>
        <taxon>Alphaproteobacteria</taxon>
        <taxon>Acetobacterales</taxon>
        <taxon>Acetobacteraceae</taxon>
        <taxon>Neoroseomonas</taxon>
    </lineage>
</organism>
<keyword evidence="1" id="KW-0472">Membrane</keyword>
<reference evidence="2" key="1">
    <citation type="journal article" date="2014" name="Int. J. Syst. Evol. Microbiol.">
        <title>Complete genome sequence of Corynebacterium casei LMG S-19264T (=DSM 44701T), isolated from a smear-ripened cheese.</title>
        <authorList>
            <consortium name="US DOE Joint Genome Institute (JGI-PGF)"/>
            <person name="Walter F."/>
            <person name="Albersmeier A."/>
            <person name="Kalinowski J."/>
            <person name="Ruckert C."/>
        </authorList>
    </citation>
    <scope>NUCLEOTIDE SEQUENCE</scope>
    <source>
        <strain evidence="2">CGMCC 1.3617</strain>
    </source>
</reference>
<evidence type="ECO:0000313" key="3">
    <source>
        <dbReference type="Proteomes" id="UP000661507"/>
    </source>
</evidence>
<keyword evidence="1" id="KW-0812">Transmembrane</keyword>
<dbReference type="Proteomes" id="UP000661507">
    <property type="component" value="Unassembled WGS sequence"/>
</dbReference>
<feature type="transmembrane region" description="Helical" evidence="1">
    <location>
        <begin position="136"/>
        <end position="159"/>
    </location>
</feature>
<dbReference type="AlphaFoldDB" id="A0A917K5T7"/>
<dbReference type="RefSeq" id="WP_188965198.1">
    <property type="nucleotide sequence ID" value="NZ_BMKW01000001.1"/>
</dbReference>
<comment type="caution">
    <text evidence="2">The sequence shown here is derived from an EMBL/GenBank/DDBJ whole genome shotgun (WGS) entry which is preliminary data.</text>
</comment>
<protein>
    <submittedName>
        <fullName evidence="2">Uncharacterized protein</fullName>
    </submittedName>
</protein>
<accession>A0A917K5T7</accession>